<evidence type="ECO:0000313" key="3">
    <source>
        <dbReference type="Proteomes" id="UP000553963"/>
    </source>
</evidence>
<protein>
    <submittedName>
        <fullName evidence="2">Uncharacterized protein</fullName>
    </submittedName>
</protein>
<gene>
    <name evidence="2" type="ORF">GGR25_003343</name>
</gene>
<dbReference type="RefSeq" id="WP_183399935.1">
    <property type="nucleotide sequence ID" value="NZ_JACIDS010000004.1"/>
</dbReference>
<dbReference type="EMBL" id="JACIDS010000004">
    <property type="protein sequence ID" value="MBB3932285.1"/>
    <property type="molecule type" value="Genomic_DNA"/>
</dbReference>
<evidence type="ECO:0000313" key="2">
    <source>
        <dbReference type="EMBL" id="MBB3932285.1"/>
    </source>
</evidence>
<organism evidence="2 3">
    <name type="scientific">Kaistia hirudinis</name>
    <dbReference type="NCBI Taxonomy" id="1293440"/>
    <lineage>
        <taxon>Bacteria</taxon>
        <taxon>Pseudomonadati</taxon>
        <taxon>Pseudomonadota</taxon>
        <taxon>Alphaproteobacteria</taxon>
        <taxon>Hyphomicrobiales</taxon>
        <taxon>Kaistiaceae</taxon>
        <taxon>Kaistia</taxon>
    </lineage>
</organism>
<accession>A0A840AV17</accession>
<keyword evidence="3" id="KW-1185">Reference proteome</keyword>
<comment type="caution">
    <text evidence="2">The sequence shown here is derived from an EMBL/GenBank/DDBJ whole genome shotgun (WGS) entry which is preliminary data.</text>
</comment>
<sequence length="66" mass="7392">MNHKPSGASAPHEWPGLPADDDPQARRERAALRRKAFGSLKGKIDLSLEQALAPLDPEERDRWYGD</sequence>
<name>A0A840AV17_9HYPH</name>
<dbReference type="Proteomes" id="UP000553963">
    <property type="component" value="Unassembled WGS sequence"/>
</dbReference>
<reference evidence="2 3" key="1">
    <citation type="submission" date="2020-08" db="EMBL/GenBank/DDBJ databases">
        <title>Genomic Encyclopedia of Type Strains, Phase IV (KMG-IV): sequencing the most valuable type-strain genomes for metagenomic binning, comparative biology and taxonomic classification.</title>
        <authorList>
            <person name="Goeker M."/>
        </authorList>
    </citation>
    <scope>NUCLEOTIDE SEQUENCE [LARGE SCALE GENOMIC DNA]</scope>
    <source>
        <strain evidence="2 3">DSM 25966</strain>
    </source>
</reference>
<feature type="region of interest" description="Disordered" evidence="1">
    <location>
        <begin position="1"/>
        <end position="28"/>
    </location>
</feature>
<evidence type="ECO:0000256" key="1">
    <source>
        <dbReference type="SAM" id="MobiDB-lite"/>
    </source>
</evidence>
<proteinExistence type="predicted"/>
<dbReference type="AlphaFoldDB" id="A0A840AV17"/>